<keyword evidence="3 9" id="KW-0732">Signal</keyword>
<dbReference type="OMA" id="HAEIENT"/>
<feature type="region of interest" description="Disordered" evidence="8">
    <location>
        <begin position="379"/>
        <end position="414"/>
    </location>
</feature>
<accession>A0A8C5A484</accession>
<keyword evidence="2 7" id="KW-0728">SH3 domain</keyword>
<dbReference type="PANTHER" id="PTHR23158">
    <property type="entry name" value="MELANOMA INHIBITORY ACTIVITY-RELATED"/>
    <property type="match status" value="1"/>
</dbReference>
<feature type="compositionally biased region" description="Polar residues" evidence="8">
    <location>
        <begin position="379"/>
        <end position="389"/>
    </location>
</feature>
<dbReference type="Pfam" id="PF07653">
    <property type="entry name" value="SH3_2"/>
    <property type="match status" value="1"/>
</dbReference>
<feature type="chain" id="PRO_5047393368" description="SH3 domain-containing protein" evidence="9">
    <location>
        <begin position="27"/>
        <end position="1680"/>
    </location>
</feature>
<organism evidence="11 12">
    <name type="scientific">Gadus morhua</name>
    <name type="common">Atlantic cod</name>
    <dbReference type="NCBI Taxonomy" id="8049"/>
    <lineage>
        <taxon>Eukaryota</taxon>
        <taxon>Metazoa</taxon>
        <taxon>Chordata</taxon>
        <taxon>Craniata</taxon>
        <taxon>Vertebrata</taxon>
        <taxon>Euteleostomi</taxon>
        <taxon>Actinopterygii</taxon>
        <taxon>Neopterygii</taxon>
        <taxon>Teleostei</taxon>
        <taxon>Neoteleostei</taxon>
        <taxon>Acanthomorphata</taxon>
        <taxon>Zeiogadaria</taxon>
        <taxon>Gadariae</taxon>
        <taxon>Gadiformes</taxon>
        <taxon>Gadoidei</taxon>
        <taxon>Gadidae</taxon>
        <taxon>Gadus</taxon>
    </lineage>
</organism>
<dbReference type="GO" id="GO:0035459">
    <property type="term" value="P:vesicle cargo loading"/>
    <property type="evidence" value="ECO:0007669"/>
    <property type="project" value="TreeGrafter"/>
</dbReference>
<feature type="compositionally biased region" description="Basic and acidic residues" evidence="8">
    <location>
        <begin position="885"/>
        <end position="905"/>
    </location>
</feature>
<dbReference type="GeneTree" id="ENSGT00950000182767"/>
<feature type="compositionally biased region" description="Low complexity" evidence="8">
    <location>
        <begin position="217"/>
        <end position="226"/>
    </location>
</feature>
<dbReference type="PROSITE" id="PS50002">
    <property type="entry name" value="SH3"/>
    <property type="match status" value="1"/>
</dbReference>
<name>A0A8C5A484_GADMO</name>
<feature type="compositionally biased region" description="Basic and acidic residues" evidence="8">
    <location>
        <begin position="181"/>
        <end position="190"/>
    </location>
</feature>
<dbReference type="InterPro" id="IPR036028">
    <property type="entry name" value="SH3-like_dom_sf"/>
</dbReference>
<dbReference type="PANTHER" id="PTHR23158:SF33">
    <property type="entry name" value="TRANSPORT AND GOLGI ORGANIZATION PROTEIN 1"/>
    <property type="match status" value="1"/>
</dbReference>
<feature type="region of interest" description="Disordered" evidence="8">
    <location>
        <begin position="1609"/>
        <end position="1634"/>
    </location>
</feature>
<keyword evidence="4" id="KW-0256">Endoplasmic reticulum</keyword>
<dbReference type="SUPFAM" id="SSF50044">
    <property type="entry name" value="SH3-domain"/>
    <property type="match status" value="1"/>
</dbReference>
<evidence type="ECO:0000259" key="10">
    <source>
        <dbReference type="PROSITE" id="PS50002"/>
    </source>
</evidence>
<proteinExistence type="predicted"/>
<feature type="compositionally biased region" description="Basic and acidic residues" evidence="8">
    <location>
        <begin position="830"/>
        <end position="842"/>
    </location>
</feature>
<feature type="region of interest" description="Disordered" evidence="8">
    <location>
        <begin position="128"/>
        <end position="325"/>
    </location>
</feature>
<feature type="region of interest" description="Disordered" evidence="8">
    <location>
        <begin position="805"/>
        <end position="939"/>
    </location>
</feature>
<evidence type="ECO:0000256" key="4">
    <source>
        <dbReference type="ARBA" id="ARBA00022824"/>
    </source>
</evidence>
<sequence length="1680" mass="184452">MVIQWSGRGLHSAFVILLLFSPYMSCSLLSDYKICGDAECESLMSRVQATEDHRGKDCRFLSFNRGDTIFVYHKLTGRRQDLWAGSIDKQFGYFPKDTVKEEQVYATAEKVVQTQEFDFFCLDENGYPTDSSQLETDEDDGNVDNDHQGNPNSEANHGSPDTKLKEDSMSQDQSQLNHGDALSENHRETEDSAGTLENMDPGDGSGNVHEPNEQGGSPSSSSSSSSWFGSTVTGFLGMQGGSEHAEIENTPEEEEEEAKAEEGDNSLAASVTQWPGYVEQGETDEATLRHDEEGTEIGGTESAFTSTMNSWFGYGNEGTENAEKSVKHEIEIVEEEERKETFRSRKFALDLESHQQEEEMAVPGTFDWLGDSLSSAIGFGSTSQVSGQETKTDKEEVENNNVKPSPSHSWNDLGIGDVLGFGKTAGKMDNTVESEWKEKDVDMEKHAVLQSIETSPSQMIQDMREPTNIHNVDTCLSPPPSSLPQQQPGEKIIMTDYRVQTKTKVLVAGVNSEEDSVSNTIDFPQSREESPIETDLRDTLSLNVNSDIDDVSDSISMLMTDNESEGANLDEVKALHIRLEKDPKTDPASDSFLSDLDNFLSLDQVDDYDDNEKGGGTKEADEDVSAQTKDGNDPDLTQYSLESENDEVSVEAVFDGKAAKHEEDTTETGILNPGVAPTNTAGDQIPMQQNQGNNMNSRNGEETVQATDDGLHLTFEAEELNSSHLEALSDSVARKTEETEMIEMNTHIISAATRVEQAVELRTDTALDQLSLKEAGKSKHTLRYSERQSEENKISLTSHDIHTGIVDGYPNVDTIDQPSGPPPMPGSPERSGDNIDVVHLDPFKIGAVPDENTPEEDEEEAKAEEADNSLASSVTQSLGYGAQRGTDEAKLGQDKEGTERVETKTKVLVAGVNSEEDTLSNTSDLSLEQSREESPIETDLRNTLSLNVNSDIDDVSDSISMLITDDESEGANLDEVKALQIRLKKDPKTDPSSDSFLSKLDNVLSQDQEDDYDDNEKGGETMEADENVSKQTKEGNDPDLRQYSLETDEGSVKAVFNGNGGKHEEDKTETGTLNPGVVPANSAGEQIFASTQFHDTSLTSHDIHTGKVDGFTKMDTIEQPSGPPPMAGSRERSCDNKDGEHLDNFKIGAVLDEEQPVTEAQTADGGDDLDSDNFHESVEPLVSLFEIAKNPKSTTVENTISDTVLKIEGKEMQERDEDTEIVEKLQMENTESLHLAIKNHSSWIRDNESKVRATESMKQDQIIMDELYREEESDYGPTNEFQPDNIDQLYSGVATFPEPSINEMTESNHQSVITDQVTTIVEEGENVNSDNYDVSITEQSDSIVANSDDISMISASHNDAVSSVQAVVVDSLKPDFPVEDKDTVRPESVGGAFGMFKNAFSYFSPTPSAENHNLKPIPDSSGIGKTFRPEGSLTSEQVTHFIADTTLGKGVVPNIPVSSNTLQPPLQEHSQHPAPEVPIKEGTATAPTKPKALQGYFSVEETALLTELFGRHKLQWVDFILRNPESTGEDMDNDRSLLLDMESLLLYQVGKLAQRQDNTEQTGELTGLKKLQILLARVKEILNIGQSEVVNTDNEDDASCISTPCLSTENDKQTAMGKPRKTRGSTESVSEKTPTHPGVIRQLMDFVHHSTKDVILQLLAVSELLRTLIVQVSFASIFGL</sequence>
<evidence type="ECO:0000256" key="5">
    <source>
        <dbReference type="ARBA" id="ARBA00023054"/>
    </source>
</evidence>
<feature type="compositionally biased region" description="Polar residues" evidence="8">
    <location>
        <begin position="625"/>
        <end position="642"/>
    </location>
</feature>
<dbReference type="GO" id="GO:0005789">
    <property type="term" value="C:endoplasmic reticulum membrane"/>
    <property type="evidence" value="ECO:0007669"/>
    <property type="project" value="UniProtKB-SubCell"/>
</dbReference>
<evidence type="ECO:0000256" key="9">
    <source>
        <dbReference type="SAM" id="SignalP"/>
    </source>
</evidence>
<feature type="compositionally biased region" description="Basic and acidic residues" evidence="8">
    <location>
        <begin position="929"/>
        <end position="939"/>
    </location>
</feature>
<dbReference type="Ensembl" id="ENSGMOT00000064063.1">
    <property type="protein sequence ID" value="ENSGMOP00000025860.1"/>
    <property type="gene ID" value="ENSGMOG00000009391.2"/>
</dbReference>
<feature type="compositionally biased region" description="Basic and acidic residues" evidence="8">
    <location>
        <begin position="1027"/>
        <end position="1040"/>
    </location>
</feature>
<feature type="region of interest" description="Disordered" evidence="8">
    <location>
        <begin position="604"/>
        <end position="648"/>
    </location>
</feature>
<feature type="compositionally biased region" description="Polar residues" evidence="8">
    <location>
        <begin position="399"/>
        <end position="410"/>
    </location>
</feature>
<feature type="signal peptide" evidence="9">
    <location>
        <begin position="1"/>
        <end position="26"/>
    </location>
</feature>
<feature type="compositionally biased region" description="Polar residues" evidence="8">
    <location>
        <begin position="869"/>
        <end position="878"/>
    </location>
</feature>
<evidence type="ECO:0000313" key="12">
    <source>
        <dbReference type="Proteomes" id="UP000694546"/>
    </source>
</evidence>
<dbReference type="GO" id="GO:0006888">
    <property type="term" value="P:endoplasmic reticulum to Golgi vesicle-mediated transport"/>
    <property type="evidence" value="ECO:0007669"/>
    <property type="project" value="TreeGrafter"/>
</dbReference>
<feature type="compositionally biased region" description="Polar residues" evidence="8">
    <location>
        <begin position="919"/>
        <end position="928"/>
    </location>
</feature>
<protein>
    <recommendedName>
        <fullName evidence="10">SH3 domain-containing protein</fullName>
    </recommendedName>
</protein>
<dbReference type="GO" id="GO:0070971">
    <property type="term" value="C:endoplasmic reticulum exit site"/>
    <property type="evidence" value="ECO:0007669"/>
    <property type="project" value="TreeGrafter"/>
</dbReference>
<dbReference type="Proteomes" id="UP000694546">
    <property type="component" value="Chromosome 5"/>
</dbReference>
<feature type="compositionally biased region" description="Acidic residues" evidence="8">
    <location>
        <begin position="852"/>
        <end position="862"/>
    </location>
</feature>
<evidence type="ECO:0000256" key="7">
    <source>
        <dbReference type="PROSITE-ProRule" id="PRU00192"/>
    </source>
</evidence>
<dbReference type="Gene3D" id="2.30.30.40">
    <property type="entry name" value="SH3 Domains"/>
    <property type="match status" value="1"/>
</dbReference>
<dbReference type="SMART" id="SM00326">
    <property type="entry name" value="SH3"/>
    <property type="match status" value="1"/>
</dbReference>
<evidence type="ECO:0000256" key="2">
    <source>
        <dbReference type="ARBA" id="ARBA00022443"/>
    </source>
</evidence>
<dbReference type="GO" id="GO:0009306">
    <property type="term" value="P:protein secretion"/>
    <property type="evidence" value="ECO:0007669"/>
    <property type="project" value="TreeGrafter"/>
</dbReference>
<evidence type="ECO:0000313" key="11">
    <source>
        <dbReference type="Ensembl" id="ENSGMOP00000025860.1"/>
    </source>
</evidence>
<evidence type="ECO:0000256" key="6">
    <source>
        <dbReference type="ARBA" id="ARBA00023180"/>
    </source>
</evidence>
<comment type="subcellular location">
    <subcellularLocation>
        <location evidence="1">Endoplasmic reticulum membrane</location>
        <topology evidence="1">Single-pass membrane protein</topology>
    </subcellularLocation>
</comment>
<dbReference type="InterPro" id="IPR051500">
    <property type="entry name" value="cTAGE_MIA/OTOR"/>
</dbReference>
<reference evidence="11" key="2">
    <citation type="submission" date="2025-09" db="UniProtKB">
        <authorList>
            <consortium name="Ensembl"/>
        </authorList>
    </citation>
    <scope>IDENTIFICATION</scope>
</reference>
<evidence type="ECO:0000256" key="3">
    <source>
        <dbReference type="ARBA" id="ARBA00022729"/>
    </source>
</evidence>
<feature type="domain" description="SH3" evidence="10">
    <location>
        <begin position="42"/>
        <end position="104"/>
    </location>
</feature>
<keyword evidence="12" id="KW-1185">Reference proteome</keyword>
<reference evidence="11" key="1">
    <citation type="submission" date="2025-08" db="UniProtKB">
        <authorList>
            <consortium name="Ensembl"/>
        </authorList>
    </citation>
    <scope>IDENTIFICATION</scope>
</reference>
<dbReference type="InterPro" id="IPR001452">
    <property type="entry name" value="SH3_domain"/>
</dbReference>
<keyword evidence="6" id="KW-0325">Glycoprotein</keyword>
<feature type="compositionally biased region" description="Acidic residues" evidence="8">
    <location>
        <begin position="249"/>
        <end position="259"/>
    </location>
</feature>
<evidence type="ECO:0000256" key="8">
    <source>
        <dbReference type="SAM" id="MobiDB-lite"/>
    </source>
</evidence>
<feature type="region of interest" description="Disordered" evidence="8">
    <location>
        <begin position="984"/>
        <end position="1042"/>
    </location>
</feature>
<keyword evidence="5" id="KW-0175">Coiled coil</keyword>
<evidence type="ECO:0000256" key="1">
    <source>
        <dbReference type="ARBA" id="ARBA00004389"/>
    </source>
</evidence>